<evidence type="ECO:0000313" key="2">
    <source>
        <dbReference type="Proteomes" id="UP001082899"/>
    </source>
</evidence>
<dbReference type="Proteomes" id="UP001082899">
    <property type="component" value="Unassembled WGS sequence"/>
</dbReference>
<name>A0ABT3ZPE7_9BURK</name>
<gene>
    <name evidence="1" type="ORF">OVY01_14480</name>
</gene>
<sequence length="65" mass="7006">MRPVTVRSEQAQIHAIIQAALRAAATAPTIFDALDVTGSALRSIQDLAQRPVSQRVMGQANKTTY</sequence>
<reference evidence="1" key="1">
    <citation type="submission" date="2022-11" db="EMBL/GenBank/DDBJ databases">
        <title>Robbsia betulipollinis sp. nov., isolated from pollen of birch (Betula pendula).</title>
        <authorList>
            <person name="Shi H."/>
            <person name="Ambika Manirajan B."/>
            <person name="Ratering S."/>
            <person name="Geissler-Plaum R."/>
            <person name="Schnell S."/>
        </authorList>
    </citation>
    <scope>NUCLEOTIDE SEQUENCE</scope>
    <source>
        <strain evidence="1">Bb-Pol-6</strain>
    </source>
</reference>
<proteinExistence type="predicted"/>
<comment type="caution">
    <text evidence="1">The sequence shown here is derived from an EMBL/GenBank/DDBJ whole genome shotgun (WGS) entry which is preliminary data.</text>
</comment>
<accession>A0ABT3ZPE7</accession>
<protein>
    <submittedName>
        <fullName evidence="1">Uncharacterized protein</fullName>
    </submittedName>
</protein>
<dbReference type="EMBL" id="JAPMXC010000004">
    <property type="protein sequence ID" value="MCY0388416.1"/>
    <property type="molecule type" value="Genomic_DNA"/>
</dbReference>
<organism evidence="1 2">
    <name type="scientific">Robbsia betulipollinis</name>
    <dbReference type="NCBI Taxonomy" id="2981849"/>
    <lineage>
        <taxon>Bacteria</taxon>
        <taxon>Pseudomonadati</taxon>
        <taxon>Pseudomonadota</taxon>
        <taxon>Betaproteobacteria</taxon>
        <taxon>Burkholderiales</taxon>
        <taxon>Burkholderiaceae</taxon>
        <taxon>Robbsia</taxon>
    </lineage>
</organism>
<keyword evidence="2" id="KW-1185">Reference proteome</keyword>
<evidence type="ECO:0000313" key="1">
    <source>
        <dbReference type="EMBL" id="MCY0388416.1"/>
    </source>
</evidence>